<dbReference type="RefSeq" id="WP_211868451.1">
    <property type="nucleotide sequence ID" value="NZ_JAAEDI010000009.1"/>
</dbReference>
<evidence type="ECO:0000256" key="1">
    <source>
        <dbReference type="SAM" id="SignalP"/>
    </source>
</evidence>
<protein>
    <recommendedName>
        <fullName evidence="4">PepSY domain-containing protein</fullName>
    </recommendedName>
</protein>
<name>A0ABS5EG91_9PROT</name>
<dbReference type="EMBL" id="JAAEDI010000009">
    <property type="protein sequence ID" value="MBR0650036.1"/>
    <property type="molecule type" value="Genomic_DNA"/>
</dbReference>
<proteinExistence type="predicted"/>
<accession>A0ABS5EG91</accession>
<dbReference type="Proteomes" id="UP000698752">
    <property type="component" value="Unassembled WGS sequence"/>
</dbReference>
<reference evidence="3" key="1">
    <citation type="journal article" date="2021" name="Syst. Appl. Microbiol.">
        <title>Roseomonas hellenica sp. nov., isolated from roots of wild-growing Alkanna tinctoria.</title>
        <authorList>
            <person name="Rat A."/>
            <person name="Naranjo H.D."/>
            <person name="Lebbe L."/>
            <person name="Cnockaert M."/>
            <person name="Krigas N."/>
            <person name="Grigoriadou K."/>
            <person name="Maloupa E."/>
            <person name="Willems A."/>
        </authorList>
    </citation>
    <scope>NUCLEOTIDE SEQUENCE [LARGE SCALE GENOMIC DNA]</scope>
    <source>
        <strain evidence="3">LMG 31159</strain>
    </source>
</reference>
<evidence type="ECO:0000313" key="2">
    <source>
        <dbReference type="EMBL" id="MBR0650036.1"/>
    </source>
</evidence>
<organism evidence="2 3">
    <name type="scientific">Neoroseomonas terrae</name>
    <dbReference type="NCBI Taxonomy" id="424799"/>
    <lineage>
        <taxon>Bacteria</taxon>
        <taxon>Pseudomonadati</taxon>
        <taxon>Pseudomonadota</taxon>
        <taxon>Alphaproteobacteria</taxon>
        <taxon>Acetobacterales</taxon>
        <taxon>Acetobacteraceae</taxon>
        <taxon>Neoroseomonas</taxon>
    </lineage>
</organism>
<feature type="signal peptide" evidence="1">
    <location>
        <begin position="1"/>
        <end position="18"/>
    </location>
</feature>
<gene>
    <name evidence="2" type="ORF">GXW78_10215</name>
</gene>
<keyword evidence="1" id="KW-0732">Signal</keyword>
<feature type="chain" id="PRO_5045245936" description="PepSY domain-containing protein" evidence="1">
    <location>
        <begin position="19"/>
        <end position="94"/>
    </location>
</feature>
<sequence length="94" mass="10271">MKTMLLLFGAGWIVAAHAVPAAAQSETAARRECMQAMREQGVRGFALEYPRFSRTSDGASLIGTMVQGPVRLDFSCAIDRRAKVTDLSVNRPTR</sequence>
<evidence type="ECO:0000313" key="3">
    <source>
        <dbReference type="Proteomes" id="UP000698752"/>
    </source>
</evidence>
<evidence type="ECO:0008006" key="4">
    <source>
        <dbReference type="Google" id="ProtNLM"/>
    </source>
</evidence>
<comment type="caution">
    <text evidence="2">The sequence shown here is derived from an EMBL/GenBank/DDBJ whole genome shotgun (WGS) entry which is preliminary data.</text>
</comment>
<keyword evidence="3" id="KW-1185">Reference proteome</keyword>